<keyword evidence="5" id="KW-0175">Coiled coil</keyword>
<dbReference type="EMBL" id="JAVIJP010000017">
    <property type="protein sequence ID" value="KAL3641423.1"/>
    <property type="molecule type" value="Genomic_DNA"/>
</dbReference>
<evidence type="ECO:0000256" key="2">
    <source>
        <dbReference type="ARBA" id="ARBA00022692"/>
    </source>
</evidence>
<keyword evidence="11" id="KW-1185">Reference proteome</keyword>
<dbReference type="GO" id="GO:0016020">
    <property type="term" value="C:membrane"/>
    <property type="evidence" value="ECO:0007669"/>
    <property type="project" value="UniProtKB-SubCell"/>
</dbReference>
<dbReference type="InterPro" id="IPR025423">
    <property type="entry name" value="TMEM205-like"/>
</dbReference>
<dbReference type="PANTHER" id="PTHR47652">
    <property type="entry name" value="MITOCHONDRIAL IMPORT INNER MEMBRANE TRANSLOCASE SUBUNIT TIM44"/>
    <property type="match status" value="1"/>
</dbReference>
<evidence type="ECO:0000256" key="4">
    <source>
        <dbReference type="ARBA" id="ARBA00023136"/>
    </source>
</evidence>
<proteinExistence type="predicted"/>
<evidence type="ECO:0000259" key="9">
    <source>
        <dbReference type="Pfam" id="PF13664"/>
    </source>
</evidence>
<sequence>MMNALALGLVLTSLLTAGFFTPTPETQKSPENDVIVKEGHRVVVVEFERDDKQTKVLISPPDSKTIKDGSQSKTKDEEEITHDQQGFKPKELVCDAYGKCVRKISSAFEKTKEVVSEKTHLAAEKAHQVGEETKKGMTETTEKAKDTVFQNAHQVFDKMQDTKQSVKEAKDKTSEKADEIKEEVKEKVSEKIEDAKQAPKIAEKEFTEILHRGRDVGVDVFQYAFSPEKLAALSGVLHMMGFSAAYGMCLWVTFASSSVLARALPRNQFAMVQSRIYPVYFKAMAYSVGIAMLGHLMGLGLKSGVGMFQGFNLMASLVMILVNLLYLEPRATKVMFERMKKEKEEGKGKEGSGLVAEVAGRGGLSTAEVGGRLEKEDEEKTAAAKAKFEMVRLSEKLQKLNSYSSFLNVLTLMSLTWHLVHLGQRVHLEACV</sequence>
<protein>
    <recommendedName>
        <fullName evidence="9">TMEM205-like domain-containing protein</fullName>
    </recommendedName>
</protein>
<evidence type="ECO:0000256" key="5">
    <source>
        <dbReference type="SAM" id="Coils"/>
    </source>
</evidence>
<gene>
    <name evidence="10" type="ORF">CASFOL_016391</name>
</gene>
<keyword evidence="2 7" id="KW-0812">Transmembrane</keyword>
<comment type="subcellular location">
    <subcellularLocation>
        <location evidence="1">Membrane</location>
    </subcellularLocation>
</comment>
<feature type="transmembrane region" description="Helical" evidence="7">
    <location>
        <begin position="307"/>
        <end position="327"/>
    </location>
</feature>
<evidence type="ECO:0000313" key="10">
    <source>
        <dbReference type="EMBL" id="KAL3641423.1"/>
    </source>
</evidence>
<keyword evidence="3 7" id="KW-1133">Transmembrane helix</keyword>
<accession>A0ABD3DGQ5</accession>
<evidence type="ECO:0000256" key="7">
    <source>
        <dbReference type="SAM" id="Phobius"/>
    </source>
</evidence>
<feature type="transmembrane region" description="Helical" evidence="7">
    <location>
        <begin position="280"/>
        <end position="301"/>
    </location>
</feature>
<evidence type="ECO:0000256" key="3">
    <source>
        <dbReference type="ARBA" id="ARBA00022989"/>
    </source>
</evidence>
<name>A0ABD3DGQ5_9LAMI</name>
<evidence type="ECO:0000313" key="11">
    <source>
        <dbReference type="Proteomes" id="UP001632038"/>
    </source>
</evidence>
<comment type="caution">
    <text evidence="10">The sequence shown here is derived from an EMBL/GenBank/DDBJ whole genome shotgun (WGS) entry which is preliminary data.</text>
</comment>
<feature type="region of interest" description="Disordered" evidence="6">
    <location>
        <begin position="54"/>
        <end position="83"/>
    </location>
</feature>
<evidence type="ECO:0000256" key="6">
    <source>
        <dbReference type="SAM" id="MobiDB-lite"/>
    </source>
</evidence>
<feature type="coiled-coil region" evidence="5">
    <location>
        <begin position="163"/>
        <end position="190"/>
    </location>
</feature>
<feature type="signal peptide" evidence="8">
    <location>
        <begin position="1"/>
        <end position="17"/>
    </location>
</feature>
<feature type="domain" description="TMEM205-like" evidence="9">
    <location>
        <begin position="241"/>
        <end position="339"/>
    </location>
</feature>
<dbReference type="Proteomes" id="UP001632038">
    <property type="component" value="Unassembled WGS sequence"/>
</dbReference>
<reference evidence="11" key="1">
    <citation type="journal article" date="2024" name="IScience">
        <title>Strigolactones Initiate the Formation of Haustorium-like Structures in Castilleja.</title>
        <authorList>
            <person name="Buerger M."/>
            <person name="Peterson D."/>
            <person name="Chory J."/>
        </authorList>
    </citation>
    <scope>NUCLEOTIDE SEQUENCE [LARGE SCALE GENOMIC DNA]</scope>
</reference>
<organism evidence="10 11">
    <name type="scientific">Castilleja foliolosa</name>
    <dbReference type="NCBI Taxonomy" id="1961234"/>
    <lineage>
        <taxon>Eukaryota</taxon>
        <taxon>Viridiplantae</taxon>
        <taxon>Streptophyta</taxon>
        <taxon>Embryophyta</taxon>
        <taxon>Tracheophyta</taxon>
        <taxon>Spermatophyta</taxon>
        <taxon>Magnoliopsida</taxon>
        <taxon>eudicotyledons</taxon>
        <taxon>Gunneridae</taxon>
        <taxon>Pentapetalae</taxon>
        <taxon>asterids</taxon>
        <taxon>lamiids</taxon>
        <taxon>Lamiales</taxon>
        <taxon>Orobanchaceae</taxon>
        <taxon>Pedicularideae</taxon>
        <taxon>Castillejinae</taxon>
        <taxon>Castilleja</taxon>
    </lineage>
</organism>
<feature type="transmembrane region" description="Helical" evidence="7">
    <location>
        <begin position="236"/>
        <end position="260"/>
    </location>
</feature>
<dbReference type="PANTHER" id="PTHR47652:SF3">
    <property type="entry name" value="MITOCHONDRIAL IMPORT INNER MEMBRANE TRANSLOCASE SUBUNIT TIM44"/>
    <property type="match status" value="1"/>
</dbReference>
<evidence type="ECO:0000256" key="8">
    <source>
        <dbReference type="SAM" id="SignalP"/>
    </source>
</evidence>
<dbReference type="Pfam" id="PF13664">
    <property type="entry name" value="DUF4149"/>
    <property type="match status" value="1"/>
</dbReference>
<keyword evidence="4 7" id="KW-0472">Membrane</keyword>
<evidence type="ECO:0000256" key="1">
    <source>
        <dbReference type="ARBA" id="ARBA00004370"/>
    </source>
</evidence>
<keyword evidence="8" id="KW-0732">Signal</keyword>
<dbReference type="AlphaFoldDB" id="A0ABD3DGQ5"/>
<feature type="chain" id="PRO_5044868653" description="TMEM205-like domain-containing protein" evidence="8">
    <location>
        <begin position="18"/>
        <end position="432"/>
    </location>
</feature>